<dbReference type="EMBL" id="CP001619">
    <property type="protein sequence ID" value="ACT93240.1"/>
    <property type="molecule type" value="Genomic_DNA"/>
</dbReference>
<dbReference type="STRING" id="471854.Dfer_2017"/>
<proteinExistence type="predicted"/>
<dbReference type="KEGG" id="dfe:Dfer_2017"/>
<sequence>MEQATKLNSMQLFMIRLFEKQLNARQEEEIKKLLTDYFAKQIDDEMDQIWEEKGLSQEHLNEALEQHKRTHY</sequence>
<dbReference type="eggNOG" id="ENOG5033KZB">
    <property type="taxonomic scope" value="Bacteria"/>
</dbReference>
<evidence type="ECO:0000313" key="1">
    <source>
        <dbReference type="EMBL" id="ACT93240.1"/>
    </source>
</evidence>
<reference evidence="1 2" key="1">
    <citation type="journal article" date="2009" name="Stand. Genomic Sci.">
        <title>Complete genome sequence of Dyadobacter fermentans type strain (NS114).</title>
        <authorList>
            <person name="Lang E."/>
            <person name="Lapidus A."/>
            <person name="Chertkov O."/>
            <person name="Brettin T."/>
            <person name="Detter J.C."/>
            <person name="Han C."/>
            <person name="Copeland A."/>
            <person name="Glavina Del Rio T."/>
            <person name="Nolan M."/>
            <person name="Chen F."/>
            <person name="Lucas S."/>
            <person name="Tice H."/>
            <person name="Cheng J.F."/>
            <person name="Land M."/>
            <person name="Hauser L."/>
            <person name="Chang Y.J."/>
            <person name="Jeffries C.D."/>
            <person name="Kopitz M."/>
            <person name="Bruce D."/>
            <person name="Goodwin L."/>
            <person name="Pitluck S."/>
            <person name="Ovchinnikova G."/>
            <person name="Pati A."/>
            <person name="Ivanova N."/>
            <person name="Mavrommatis K."/>
            <person name="Chen A."/>
            <person name="Palaniappan K."/>
            <person name="Chain P."/>
            <person name="Bristow J."/>
            <person name="Eisen J.A."/>
            <person name="Markowitz V."/>
            <person name="Hugenholtz P."/>
            <person name="Goker M."/>
            <person name="Rohde M."/>
            <person name="Kyrpides N.C."/>
            <person name="Klenk H.P."/>
        </authorList>
    </citation>
    <scope>NUCLEOTIDE SEQUENCE [LARGE SCALE GENOMIC DNA]</scope>
    <source>
        <strain evidence="2">ATCC 700827 / DSM 18053 / CIP 107007 / KCTC 52180 / NS114</strain>
    </source>
</reference>
<dbReference type="AlphaFoldDB" id="C6VWA8"/>
<dbReference type="HOGENOM" id="CLU_196041_0_1_10"/>
<gene>
    <name evidence="1" type="ordered locus">Dfer_2017</name>
</gene>
<name>C6VWA8_DYAFD</name>
<dbReference type="Proteomes" id="UP000002011">
    <property type="component" value="Chromosome"/>
</dbReference>
<organism evidence="1 2">
    <name type="scientific">Dyadobacter fermentans (strain ATCC 700827 / DSM 18053 / CIP 107007 / KCTC 52180 / NS114)</name>
    <dbReference type="NCBI Taxonomy" id="471854"/>
    <lineage>
        <taxon>Bacteria</taxon>
        <taxon>Pseudomonadati</taxon>
        <taxon>Bacteroidota</taxon>
        <taxon>Cytophagia</taxon>
        <taxon>Cytophagales</taxon>
        <taxon>Spirosomataceae</taxon>
        <taxon>Dyadobacter</taxon>
    </lineage>
</organism>
<keyword evidence="2" id="KW-1185">Reference proteome</keyword>
<accession>C6VWA8</accession>
<protein>
    <submittedName>
        <fullName evidence="1">Uncharacterized protein</fullName>
    </submittedName>
</protein>
<evidence type="ECO:0000313" key="2">
    <source>
        <dbReference type="Proteomes" id="UP000002011"/>
    </source>
</evidence>